<dbReference type="InterPro" id="IPR028082">
    <property type="entry name" value="Peripla_BP_I"/>
</dbReference>
<dbReference type="SMART" id="SM00354">
    <property type="entry name" value="HTH_LACI"/>
    <property type="match status" value="1"/>
</dbReference>
<dbReference type="Pfam" id="PF00356">
    <property type="entry name" value="LacI"/>
    <property type="match status" value="1"/>
</dbReference>
<dbReference type="SUPFAM" id="SSF47413">
    <property type="entry name" value="lambda repressor-like DNA-binding domains"/>
    <property type="match status" value="1"/>
</dbReference>
<keyword evidence="3" id="KW-0804">Transcription</keyword>
<evidence type="ECO:0000256" key="3">
    <source>
        <dbReference type="ARBA" id="ARBA00023163"/>
    </source>
</evidence>
<dbReference type="Gene3D" id="3.40.50.2300">
    <property type="match status" value="2"/>
</dbReference>
<dbReference type="Pfam" id="PF13377">
    <property type="entry name" value="Peripla_BP_3"/>
    <property type="match status" value="1"/>
</dbReference>
<evidence type="ECO:0000256" key="1">
    <source>
        <dbReference type="ARBA" id="ARBA00023015"/>
    </source>
</evidence>
<evidence type="ECO:0000256" key="2">
    <source>
        <dbReference type="ARBA" id="ARBA00023125"/>
    </source>
</evidence>
<name>A0ABR9BHS2_9GAMM</name>
<reference evidence="5 6" key="1">
    <citation type="submission" date="2020-09" db="EMBL/GenBank/DDBJ databases">
        <title>Photobacterium sp. CAU 1568 isolated from sand of Sido Beach.</title>
        <authorList>
            <person name="Kim W."/>
        </authorList>
    </citation>
    <scope>NUCLEOTIDE SEQUENCE [LARGE SCALE GENOMIC DNA]</scope>
    <source>
        <strain evidence="5 6">CAU 1568</strain>
    </source>
</reference>
<feature type="domain" description="HTH lacI-type" evidence="4">
    <location>
        <begin position="2"/>
        <end position="56"/>
    </location>
</feature>
<accession>A0ABR9BHS2</accession>
<dbReference type="InterPro" id="IPR000843">
    <property type="entry name" value="HTH_LacI"/>
</dbReference>
<dbReference type="CDD" id="cd06270">
    <property type="entry name" value="PBP1_GalS-like"/>
    <property type="match status" value="1"/>
</dbReference>
<protein>
    <submittedName>
        <fullName evidence="5">LacI family DNA-binding transcriptional regulator</fullName>
    </submittedName>
</protein>
<evidence type="ECO:0000313" key="5">
    <source>
        <dbReference type="EMBL" id="MBD8512102.1"/>
    </source>
</evidence>
<dbReference type="GO" id="GO:0003677">
    <property type="term" value="F:DNA binding"/>
    <property type="evidence" value="ECO:0007669"/>
    <property type="project" value="UniProtKB-KW"/>
</dbReference>
<keyword evidence="6" id="KW-1185">Reference proteome</keyword>
<evidence type="ECO:0000313" key="6">
    <source>
        <dbReference type="Proteomes" id="UP000649768"/>
    </source>
</evidence>
<keyword evidence="2 5" id="KW-0238">DNA-binding</keyword>
<dbReference type="PANTHER" id="PTHR30146">
    <property type="entry name" value="LACI-RELATED TRANSCRIPTIONAL REPRESSOR"/>
    <property type="match status" value="1"/>
</dbReference>
<sequence length="340" mass="36730">MATINDVCKATGYSKATVSRVLNGTGQVKAATRDAVLSAMQSLGYQPNAMAQALATNTSNTIGLILPHFQSSYFGSILHHAEQSTQQASKKLLVVNSRNTASGEREAVATLANQRCDAILLYSRHLSIADLAALQQSVLPPLIILNRQFEDNTLHSFGLDQRQLAEIAMQHLLSLGHRHIACITSPLASETGQIRYAVYQQMLEQQQITMQPGWVHEGTNTLASGYQAVEQLLSSQQSVSAIFACNDDMAIGAIRALFDHGLRVPQDVSVMGIDNEPAAAYAIPSLTTVSLPIVQLTQDAMTLAVSLANKEHAQTRHQTYSGELVLRESTQALTSANSSY</sequence>
<dbReference type="InterPro" id="IPR010982">
    <property type="entry name" value="Lambda_DNA-bd_dom_sf"/>
</dbReference>
<dbReference type="EMBL" id="JACYTP010000002">
    <property type="protein sequence ID" value="MBD8512102.1"/>
    <property type="molecule type" value="Genomic_DNA"/>
</dbReference>
<evidence type="ECO:0000259" key="4">
    <source>
        <dbReference type="PROSITE" id="PS50932"/>
    </source>
</evidence>
<dbReference type="PROSITE" id="PS50932">
    <property type="entry name" value="HTH_LACI_2"/>
    <property type="match status" value="1"/>
</dbReference>
<dbReference type="InterPro" id="IPR046335">
    <property type="entry name" value="LacI/GalR-like_sensor"/>
</dbReference>
<dbReference type="Proteomes" id="UP000649768">
    <property type="component" value="Unassembled WGS sequence"/>
</dbReference>
<dbReference type="Gene3D" id="1.10.260.40">
    <property type="entry name" value="lambda repressor-like DNA-binding domains"/>
    <property type="match status" value="1"/>
</dbReference>
<dbReference type="CDD" id="cd01392">
    <property type="entry name" value="HTH_LacI"/>
    <property type="match status" value="1"/>
</dbReference>
<proteinExistence type="predicted"/>
<gene>
    <name evidence="5" type="ORF">IFO68_05310</name>
</gene>
<keyword evidence="1" id="KW-0805">Transcription regulation</keyword>
<dbReference type="PANTHER" id="PTHR30146:SF67">
    <property type="entry name" value="HTH-TYPE TRANSCRIPTIONAL REGULATOR ASCG"/>
    <property type="match status" value="1"/>
</dbReference>
<comment type="caution">
    <text evidence="5">The sequence shown here is derived from an EMBL/GenBank/DDBJ whole genome shotgun (WGS) entry which is preliminary data.</text>
</comment>
<dbReference type="RefSeq" id="WP_192014909.1">
    <property type="nucleotide sequence ID" value="NZ_JACYTP010000002.1"/>
</dbReference>
<organism evidence="5 6">
    <name type="scientific">Photobacterium arenosum</name>
    <dbReference type="NCBI Taxonomy" id="2774143"/>
    <lineage>
        <taxon>Bacteria</taxon>
        <taxon>Pseudomonadati</taxon>
        <taxon>Pseudomonadota</taxon>
        <taxon>Gammaproteobacteria</taxon>
        <taxon>Vibrionales</taxon>
        <taxon>Vibrionaceae</taxon>
        <taxon>Photobacterium</taxon>
    </lineage>
</organism>
<dbReference type="SUPFAM" id="SSF53822">
    <property type="entry name" value="Periplasmic binding protein-like I"/>
    <property type="match status" value="1"/>
</dbReference>